<keyword evidence="2" id="KW-0813">Transport</keyword>
<sequence length="544" mass="60953">MKSKLFIILLLTVGLVFSVVGAASASGTLVFGSSGDVSGLDPADVTDGESIQRMDNIFEGLVEFESGSTLIKPCLATSWETSADGTEIVFHLREGVKFHDGTDFNADAVVFSFARQYDTTHPYNQYGEWPYWGYMFYDVDRMEKIDDFTVKLVLKRPNASIMTSLAMFTVCIVSPTNAEKYKEDAFKNPCGTGPFKFVEWVKDDHITLEANENYWRERASLDKLIFKVISDPSARLMALEVGEVQGIEYPNPADLDRIKANKDLKLLTEPGMNVGYMAMNEGYGYIDENKNGVRDLDSEPLVKTPGYFEPLTKKEVRQAINLAIDKQSIVDNLYMGTAIKAKNGMPPFMLGYNDAIEDYPYDPARAKELLAKAGYPDGFEVTLYVMPVSRPYMFDPPKIGEAIQSYLAAVGITVKFYQVDWGTYLQETMEGNHQMCLLGWTGDNGDPDNFMNVLYGANACSIGTAGNYAFYTNNTNQELLSAALATYDEEKRAAYYKKAQEMIHEDAGWVYLAHSNQNMVFKSNVNGFVINPTSRYFFYPVVIE</sequence>
<protein>
    <submittedName>
        <fullName evidence="5">Peptide ABC transporter substrate-binding protein</fullName>
    </submittedName>
</protein>
<dbReference type="InterPro" id="IPR023765">
    <property type="entry name" value="SBP_5_CS"/>
</dbReference>
<dbReference type="CDD" id="cd08493">
    <property type="entry name" value="PBP2_DppA_like"/>
    <property type="match status" value="1"/>
</dbReference>
<dbReference type="PANTHER" id="PTHR30290:SF9">
    <property type="entry name" value="OLIGOPEPTIDE-BINDING PROTEIN APPA"/>
    <property type="match status" value="1"/>
</dbReference>
<dbReference type="PIRSF" id="PIRSF002741">
    <property type="entry name" value="MppA"/>
    <property type="match status" value="1"/>
</dbReference>
<dbReference type="Gene3D" id="3.10.105.10">
    <property type="entry name" value="Dipeptide-binding Protein, Domain 3"/>
    <property type="match status" value="1"/>
</dbReference>
<evidence type="ECO:0000259" key="4">
    <source>
        <dbReference type="Pfam" id="PF00496"/>
    </source>
</evidence>
<dbReference type="GO" id="GO:0015833">
    <property type="term" value="P:peptide transport"/>
    <property type="evidence" value="ECO:0007669"/>
    <property type="project" value="TreeGrafter"/>
</dbReference>
<organism evidence="5 6">
    <name type="scientific">Candidatus Sediminicultor quintus</name>
    <dbReference type="NCBI Taxonomy" id="1797291"/>
    <lineage>
        <taxon>Bacteria</taxon>
        <taxon>Pseudomonadati</taxon>
        <taxon>Atribacterota</taxon>
        <taxon>Candidatus Phoenicimicrobiia</taxon>
        <taxon>Candidatus Pheonicimicrobiales</taxon>
        <taxon>Candidatus Phoenicimicrobiaceae</taxon>
        <taxon>Candidatus Sediminicultor</taxon>
    </lineage>
</organism>
<evidence type="ECO:0000313" key="6">
    <source>
        <dbReference type="Proteomes" id="UP000177701"/>
    </source>
</evidence>
<reference evidence="5 6" key="1">
    <citation type="journal article" date="2016" name="Nat. Commun.">
        <title>Thousands of microbial genomes shed light on interconnected biogeochemical processes in an aquifer system.</title>
        <authorList>
            <person name="Anantharaman K."/>
            <person name="Brown C.T."/>
            <person name="Hug L.A."/>
            <person name="Sharon I."/>
            <person name="Castelle C.J."/>
            <person name="Probst A.J."/>
            <person name="Thomas B.C."/>
            <person name="Singh A."/>
            <person name="Wilkins M.J."/>
            <person name="Karaoz U."/>
            <person name="Brodie E.L."/>
            <person name="Williams K.H."/>
            <person name="Hubbard S.S."/>
            <person name="Banfield J.F."/>
        </authorList>
    </citation>
    <scope>NUCLEOTIDE SEQUENCE [LARGE SCALE GENOMIC DNA]</scope>
</reference>
<dbReference type="EMBL" id="MEYH01000019">
    <property type="protein sequence ID" value="OGD17047.1"/>
    <property type="molecule type" value="Genomic_DNA"/>
</dbReference>
<evidence type="ECO:0000313" key="5">
    <source>
        <dbReference type="EMBL" id="OGD17047.1"/>
    </source>
</evidence>
<name>A0A1F5AGL1_9BACT</name>
<dbReference type="Gene3D" id="3.40.190.10">
    <property type="entry name" value="Periplasmic binding protein-like II"/>
    <property type="match status" value="1"/>
</dbReference>
<evidence type="ECO:0000256" key="3">
    <source>
        <dbReference type="ARBA" id="ARBA00022729"/>
    </source>
</evidence>
<dbReference type="InterPro" id="IPR039424">
    <property type="entry name" value="SBP_5"/>
</dbReference>
<dbReference type="GO" id="GO:1904680">
    <property type="term" value="F:peptide transmembrane transporter activity"/>
    <property type="evidence" value="ECO:0007669"/>
    <property type="project" value="TreeGrafter"/>
</dbReference>
<dbReference type="GO" id="GO:0043190">
    <property type="term" value="C:ATP-binding cassette (ABC) transporter complex"/>
    <property type="evidence" value="ECO:0007669"/>
    <property type="project" value="InterPro"/>
</dbReference>
<accession>A0A1F5AGL1</accession>
<dbReference type="Gene3D" id="3.90.76.10">
    <property type="entry name" value="Dipeptide-binding Protein, Domain 1"/>
    <property type="match status" value="1"/>
</dbReference>
<dbReference type="GO" id="GO:0030288">
    <property type="term" value="C:outer membrane-bounded periplasmic space"/>
    <property type="evidence" value="ECO:0007669"/>
    <property type="project" value="UniProtKB-ARBA"/>
</dbReference>
<dbReference type="InterPro" id="IPR030678">
    <property type="entry name" value="Peptide/Ni-bd"/>
</dbReference>
<keyword evidence="3" id="KW-0732">Signal</keyword>
<dbReference type="Proteomes" id="UP000177701">
    <property type="component" value="Unassembled WGS sequence"/>
</dbReference>
<comment type="similarity">
    <text evidence="1">Belongs to the bacterial solute-binding protein 5 family.</text>
</comment>
<dbReference type="PANTHER" id="PTHR30290">
    <property type="entry name" value="PERIPLASMIC BINDING COMPONENT OF ABC TRANSPORTER"/>
    <property type="match status" value="1"/>
</dbReference>
<dbReference type="SUPFAM" id="SSF53850">
    <property type="entry name" value="Periplasmic binding protein-like II"/>
    <property type="match status" value="1"/>
</dbReference>
<proteinExistence type="inferred from homology"/>
<comment type="caution">
    <text evidence="5">The sequence shown here is derived from an EMBL/GenBank/DDBJ whole genome shotgun (WGS) entry which is preliminary data.</text>
</comment>
<dbReference type="PROSITE" id="PS01040">
    <property type="entry name" value="SBP_BACTERIAL_5"/>
    <property type="match status" value="1"/>
</dbReference>
<dbReference type="AlphaFoldDB" id="A0A1F5AGL1"/>
<dbReference type="Pfam" id="PF00496">
    <property type="entry name" value="SBP_bac_5"/>
    <property type="match status" value="1"/>
</dbReference>
<gene>
    <name evidence="5" type="ORF">A2V47_03940</name>
</gene>
<evidence type="ECO:0000256" key="1">
    <source>
        <dbReference type="ARBA" id="ARBA00005695"/>
    </source>
</evidence>
<dbReference type="STRING" id="1797291.A2V47_03940"/>
<evidence type="ECO:0000256" key="2">
    <source>
        <dbReference type="ARBA" id="ARBA00022448"/>
    </source>
</evidence>
<feature type="domain" description="Solute-binding protein family 5" evidence="4">
    <location>
        <begin position="71"/>
        <end position="457"/>
    </location>
</feature>
<dbReference type="InterPro" id="IPR000914">
    <property type="entry name" value="SBP_5_dom"/>
</dbReference>